<dbReference type="NCBIfam" id="NF003216">
    <property type="entry name" value="PRK04181.1"/>
    <property type="match status" value="1"/>
</dbReference>
<dbReference type="InterPro" id="IPR006204">
    <property type="entry name" value="GHMP_kinase_N_dom"/>
</dbReference>
<evidence type="ECO:0000256" key="5">
    <source>
        <dbReference type="ARBA" id="ARBA00022840"/>
    </source>
</evidence>
<gene>
    <name evidence="6" type="primary">ispE</name>
    <name evidence="8" type="ORF">FDW42_01620</name>
</gene>
<dbReference type="AlphaFoldDB" id="A0AAX2ULE7"/>
<feature type="domain" description="GHMP kinase N-terminal" evidence="7">
    <location>
        <begin position="60"/>
        <end position="141"/>
    </location>
</feature>
<dbReference type="RefSeq" id="WP_082200091.1">
    <property type="nucleotide sequence ID" value="NZ_CP020478.1"/>
</dbReference>
<feature type="binding site" evidence="6">
    <location>
        <begin position="94"/>
        <end position="104"/>
    </location>
    <ligand>
        <name>ATP</name>
        <dbReference type="ChEBI" id="CHEBI:30616"/>
    </ligand>
</feature>
<dbReference type="SUPFAM" id="SSF55060">
    <property type="entry name" value="GHMP Kinase, C-terminal domain"/>
    <property type="match status" value="1"/>
</dbReference>
<evidence type="ECO:0000313" key="9">
    <source>
        <dbReference type="Proteomes" id="UP000306813"/>
    </source>
</evidence>
<dbReference type="GO" id="GO:0005524">
    <property type="term" value="F:ATP binding"/>
    <property type="evidence" value="ECO:0007669"/>
    <property type="project" value="UniProtKB-UniRule"/>
</dbReference>
<dbReference type="PANTHER" id="PTHR43527">
    <property type="entry name" value="4-DIPHOSPHOCYTIDYL-2-C-METHYL-D-ERYTHRITOL KINASE, CHLOROPLASTIC"/>
    <property type="match status" value="1"/>
</dbReference>
<dbReference type="NCBIfam" id="TIGR00154">
    <property type="entry name" value="ispE"/>
    <property type="match status" value="1"/>
</dbReference>
<sequence>MKANAKANIFLKITGLDNRGYHLLNSRFVLLETLYDELFLVEEKQKEGFEILSTFECEDNIINKAYRLLCDEGFKNELEELFATKSLKLIKNIPTYAGLGGGSSDAATFLKMINETLNLKISREKMLQLSTKLGADVAFFLSEAKSANVKGCGEIIEEFDDELVELEFIFPQISCETARVYEEFDNAKCDFAKALKEAQHYETLSTKELLEYENLSLNDLFMPCIRLYPKMREFLEKGYFLSGSGSSVFKAKR</sequence>
<evidence type="ECO:0000259" key="7">
    <source>
        <dbReference type="Pfam" id="PF00288"/>
    </source>
</evidence>
<dbReference type="KEGG" id="chv:CHELV3228_1146"/>
<dbReference type="GO" id="GO:0050515">
    <property type="term" value="F:4-(cytidine 5'-diphospho)-2-C-methyl-D-erythritol kinase activity"/>
    <property type="evidence" value="ECO:0007669"/>
    <property type="project" value="UniProtKB-UniRule"/>
</dbReference>
<dbReference type="GeneID" id="52037047"/>
<proteinExistence type="inferred from homology"/>
<evidence type="ECO:0000313" key="8">
    <source>
        <dbReference type="EMBL" id="TNB58658.1"/>
    </source>
</evidence>
<evidence type="ECO:0000256" key="3">
    <source>
        <dbReference type="ARBA" id="ARBA00022741"/>
    </source>
</evidence>
<keyword evidence="3 6" id="KW-0547">Nucleotide-binding</keyword>
<evidence type="ECO:0000256" key="6">
    <source>
        <dbReference type="HAMAP-Rule" id="MF_00061"/>
    </source>
</evidence>
<comment type="function">
    <text evidence="6">Catalyzes the phosphorylation of the position 2 hydroxy group of 4-diphosphocytidyl-2C-methyl-D-erythritol.</text>
</comment>
<dbReference type="PIRSF" id="PIRSF010376">
    <property type="entry name" value="IspE"/>
    <property type="match status" value="1"/>
</dbReference>
<evidence type="ECO:0000256" key="1">
    <source>
        <dbReference type="ARBA" id="ARBA00017473"/>
    </source>
</evidence>
<protein>
    <recommendedName>
        <fullName evidence="1 6">4-diphosphocytidyl-2-C-methyl-D-erythritol kinase</fullName>
        <shortName evidence="6">CMK</shortName>
        <ecNumber evidence="6">2.7.1.148</ecNumber>
    </recommendedName>
    <alternativeName>
        <fullName evidence="6">4-(cytidine-5'-diphospho)-2-C-methyl-D-erythritol kinase</fullName>
    </alternativeName>
</protein>
<keyword evidence="4 6" id="KW-0418">Kinase</keyword>
<accession>A0AAX2ULE7</accession>
<evidence type="ECO:0000256" key="4">
    <source>
        <dbReference type="ARBA" id="ARBA00022777"/>
    </source>
</evidence>
<dbReference type="EMBL" id="VDBS01000015">
    <property type="protein sequence ID" value="TNB58658.1"/>
    <property type="molecule type" value="Genomic_DNA"/>
</dbReference>
<dbReference type="InterPro" id="IPR036554">
    <property type="entry name" value="GHMP_kinase_C_sf"/>
</dbReference>
<feature type="active site" evidence="6">
    <location>
        <position position="136"/>
    </location>
</feature>
<dbReference type="GO" id="GO:0016114">
    <property type="term" value="P:terpenoid biosynthetic process"/>
    <property type="evidence" value="ECO:0007669"/>
    <property type="project" value="UniProtKB-UniRule"/>
</dbReference>
<dbReference type="Pfam" id="PF00288">
    <property type="entry name" value="GHMP_kinases_N"/>
    <property type="match status" value="1"/>
</dbReference>
<comment type="pathway">
    <text evidence="6">Isoprenoid biosynthesis; isopentenyl diphosphate biosynthesis via DXP pathway; isopentenyl diphosphate from 1-deoxy-D-xylulose 5-phosphate: step 3/6.</text>
</comment>
<feature type="active site" evidence="6">
    <location>
        <position position="6"/>
    </location>
</feature>
<dbReference type="HAMAP" id="MF_00061">
    <property type="entry name" value="IspE"/>
    <property type="match status" value="1"/>
</dbReference>
<evidence type="ECO:0000256" key="2">
    <source>
        <dbReference type="ARBA" id="ARBA00022679"/>
    </source>
</evidence>
<name>A0AAX2ULE7_9BACT</name>
<dbReference type="Gene3D" id="3.30.230.10">
    <property type="match status" value="1"/>
</dbReference>
<dbReference type="GO" id="GO:0019288">
    <property type="term" value="P:isopentenyl diphosphate biosynthetic process, methylerythritol 4-phosphate pathway"/>
    <property type="evidence" value="ECO:0007669"/>
    <property type="project" value="UniProtKB-UniRule"/>
</dbReference>
<dbReference type="InterPro" id="IPR014721">
    <property type="entry name" value="Ribsml_uS5_D2-typ_fold_subgr"/>
</dbReference>
<comment type="catalytic activity">
    <reaction evidence="6">
        <text>4-CDP-2-C-methyl-D-erythritol + ATP = 4-CDP-2-C-methyl-D-erythritol 2-phosphate + ADP + H(+)</text>
        <dbReference type="Rhea" id="RHEA:18437"/>
        <dbReference type="ChEBI" id="CHEBI:15378"/>
        <dbReference type="ChEBI" id="CHEBI:30616"/>
        <dbReference type="ChEBI" id="CHEBI:57823"/>
        <dbReference type="ChEBI" id="CHEBI:57919"/>
        <dbReference type="ChEBI" id="CHEBI:456216"/>
        <dbReference type="EC" id="2.7.1.148"/>
    </reaction>
</comment>
<comment type="similarity">
    <text evidence="6">Belongs to the GHMP kinase family. IspE subfamily.</text>
</comment>
<keyword evidence="5 6" id="KW-0067">ATP-binding</keyword>
<reference evidence="8 9" key="1">
    <citation type="submission" date="2019-05" db="EMBL/GenBank/DDBJ databases">
        <title>Draft genomes of eight strains of Campylobacter helveticus isolated from cats and a dog in New Zealand.</title>
        <authorList>
            <person name="Bojanic K."/>
            <person name="Midwinter A.C."/>
            <person name="Biggs P.J."/>
            <person name="Acke E."/>
            <person name="Cornelius A.J."/>
            <person name="Marshall J.C."/>
        </authorList>
    </citation>
    <scope>NUCLEOTIDE SEQUENCE [LARGE SCALE GENOMIC DNA]</scope>
    <source>
        <strain evidence="8 9">ACP123b</strain>
    </source>
</reference>
<dbReference type="InterPro" id="IPR020568">
    <property type="entry name" value="Ribosomal_Su5_D2-typ_SF"/>
</dbReference>
<dbReference type="EC" id="2.7.1.148" evidence="6"/>
<dbReference type="PANTHER" id="PTHR43527:SF2">
    <property type="entry name" value="4-DIPHOSPHOCYTIDYL-2-C-METHYL-D-ERYTHRITOL KINASE, CHLOROPLASTIC"/>
    <property type="match status" value="1"/>
</dbReference>
<keyword evidence="2 6" id="KW-0808">Transferase</keyword>
<dbReference type="InterPro" id="IPR004424">
    <property type="entry name" value="IspE"/>
</dbReference>
<keyword evidence="6" id="KW-0414">Isoprene biosynthesis</keyword>
<dbReference type="Proteomes" id="UP000306813">
    <property type="component" value="Unassembled WGS sequence"/>
</dbReference>
<dbReference type="Gene3D" id="3.30.70.890">
    <property type="entry name" value="GHMP kinase, C-terminal domain"/>
    <property type="match status" value="1"/>
</dbReference>
<comment type="caution">
    <text evidence="8">The sequence shown here is derived from an EMBL/GenBank/DDBJ whole genome shotgun (WGS) entry which is preliminary data.</text>
</comment>
<dbReference type="SUPFAM" id="SSF54211">
    <property type="entry name" value="Ribosomal protein S5 domain 2-like"/>
    <property type="match status" value="1"/>
</dbReference>
<organism evidence="8 9">
    <name type="scientific">Campylobacter helveticus</name>
    <dbReference type="NCBI Taxonomy" id="28898"/>
    <lineage>
        <taxon>Bacteria</taxon>
        <taxon>Pseudomonadati</taxon>
        <taxon>Campylobacterota</taxon>
        <taxon>Epsilonproteobacteria</taxon>
        <taxon>Campylobacterales</taxon>
        <taxon>Campylobacteraceae</taxon>
        <taxon>Campylobacter</taxon>
    </lineage>
</organism>